<accession>A0A8R7PD54</accession>
<dbReference type="EnsemblPlants" id="TuG1812G0200002206.01.T01">
    <property type="protein sequence ID" value="TuG1812G0200002206.01.T01.cds418725"/>
    <property type="gene ID" value="TuG1812G0200002206.01"/>
</dbReference>
<reference evidence="2" key="2">
    <citation type="submission" date="2018-03" db="EMBL/GenBank/DDBJ databases">
        <title>The Triticum urartu genome reveals the dynamic nature of wheat genome evolution.</title>
        <authorList>
            <person name="Ling H."/>
            <person name="Ma B."/>
            <person name="Shi X."/>
            <person name="Liu H."/>
            <person name="Dong L."/>
            <person name="Sun H."/>
            <person name="Cao Y."/>
            <person name="Gao Q."/>
            <person name="Zheng S."/>
            <person name="Li Y."/>
            <person name="Yu Y."/>
            <person name="Du H."/>
            <person name="Qi M."/>
            <person name="Li Y."/>
            <person name="Yu H."/>
            <person name="Cui Y."/>
            <person name="Wang N."/>
            <person name="Chen C."/>
            <person name="Wu H."/>
            <person name="Zhao Y."/>
            <person name="Zhang J."/>
            <person name="Li Y."/>
            <person name="Zhou W."/>
            <person name="Zhang B."/>
            <person name="Hu W."/>
            <person name="Eijk M."/>
            <person name="Tang J."/>
            <person name="Witsenboer H."/>
            <person name="Zhao S."/>
            <person name="Li Z."/>
            <person name="Zhang A."/>
            <person name="Wang D."/>
            <person name="Liang C."/>
        </authorList>
    </citation>
    <scope>NUCLEOTIDE SEQUENCE [LARGE SCALE GENOMIC DNA]</scope>
    <source>
        <strain evidence="2">cv. G1812</strain>
    </source>
</reference>
<evidence type="ECO:0000313" key="2">
    <source>
        <dbReference type="EnsemblPlants" id="TuG1812G0200002206.01.T01.cds418725"/>
    </source>
</evidence>
<sequence>PVGEELDDGELLPRGCEEGAQAGGVEVHGVLPLRGGPGPHLVADAQRPKGVRAPRKGGGDSRNKEEDSHHRRGHGIGKGLDLTGPAWRGSGHPSRHIRTSREEGRSPVGVVVGQRRDWRGIGGARGIEWISNQGGKGRLRPWLWSPTVLKW</sequence>
<evidence type="ECO:0000313" key="3">
    <source>
        <dbReference type="Proteomes" id="UP000015106"/>
    </source>
</evidence>
<feature type="compositionally biased region" description="Acidic residues" evidence="1">
    <location>
        <begin position="1"/>
        <end position="10"/>
    </location>
</feature>
<keyword evidence="3" id="KW-1185">Reference proteome</keyword>
<evidence type="ECO:0000256" key="1">
    <source>
        <dbReference type="SAM" id="MobiDB-lite"/>
    </source>
</evidence>
<feature type="region of interest" description="Disordered" evidence="1">
    <location>
        <begin position="1"/>
        <end position="20"/>
    </location>
</feature>
<name>A0A8R7PD54_TRIUA</name>
<dbReference type="Gramene" id="TuG1812G0200002206.01.T01">
    <property type="protein sequence ID" value="TuG1812G0200002206.01.T01.cds418725"/>
    <property type="gene ID" value="TuG1812G0200002206.01"/>
</dbReference>
<reference evidence="3" key="1">
    <citation type="journal article" date="2013" name="Nature">
        <title>Draft genome of the wheat A-genome progenitor Triticum urartu.</title>
        <authorList>
            <person name="Ling H.Q."/>
            <person name="Zhao S."/>
            <person name="Liu D."/>
            <person name="Wang J."/>
            <person name="Sun H."/>
            <person name="Zhang C."/>
            <person name="Fan H."/>
            <person name="Li D."/>
            <person name="Dong L."/>
            <person name="Tao Y."/>
            <person name="Gao C."/>
            <person name="Wu H."/>
            <person name="Li Y."/>
            <person name="Cui Y."/>
            <person name="Guo X."/>
            <person name="Zheng S."/>
            <person name="Wang B."/>
            <person name="Yu K."/>
            <person name="Liang Q."/>
            <person name="Yang W."/>
            <person name="Lou X."/>
            <person name="Chen J."/>
            <person name="Feng M."/>
            <person name="Jian J."/>
            <person name="Zhang X."/>
            <person name="Luo G."/>
            <person name="Jiang Y."/>
            <person name="Liu J."/>
            <person name="Wang Z."/>
            <person name="Sha Y."/>
            <person name="Zhang B."/>
            <person name="Wu H."/>
            <person name="Tang D."/>
            <person name="Shen Q."/>
            <person name="Xue P."/>
            <person name="Zou S."/>
            <person name="Wang X."/>
            <person name="Liu X."/>
            <person name="Wang F."/>
            <person name="Yang Y."/>
            <person name="An X."/>
            <person name="Dong Z."/>
            <person name="Zhang K."/>
            <person name="Zhang X."/>
            <person name="Luo M.C."/>
            <person name="Dvorak J."/>
            <person name="Tong Y."/>
            <person name="Wang J."/>
            <person name="Yang H."/>
            <person name="Li Z."/>
            <person name="Wang D."/>
            <person name="Zhang A."/>
            <person name="Wang J."/>
        </authorList>
    </citation>
    <scope>NUCLEOTIDE SEQUENCE</scope>
    <source>
        <strain evidence="3">cv. G1812</strain>
    </source>
</reference>
<dbReference type="AlphaFoldDB" id="A0A8R7PD54"/>
<organism evidence="2 3">
    <name type="scientific">Triticum urartu</name>
    <name type="common">Red wild einkorn</name>
    <name type="synonym">Crithodium urartu</name>
    <dbReference type="NCBI Taxonomy" id="4572"/>
    <lineage>
        <taxon>Eukaryota</taxon>
        <taxon>Viridiplantae</taxon>
        <taxon>Streptophyta</taxon>
        <taxon>Embryophyta</taxon>
        <taxon>Tracheophyta</taxon>
        <taxon>Spermatophyta</taxon>
        <taxon>Magnoliopsida</taxon>
        <taxon>Liliopsida</taxon>
        <taxon>Poales</taxon>
        <taxon>Poaceae</taxon>
        <taxon>BOP clade</taxon>
        <taxon>Pooideae</taxon>
        <taxon>Triticodae</taxon>
        <taxon>Triticeae</taxon>
        <taxon>Triticinae</taxon>
        <taxon>Triticum</taxon>
    </lineage>
</organism>
<reference evidence="2" key="3">
    <citation type="submission" date="2022-06" db="UniProtKB">
        <authorList>
            <consortium name="EnsemblPlants"/>
        </authorList>
    </citation>
    <scope>IDENTIFICATION</scope>
</reference>
<dbReference type="Proteomes" id="UP000015106">
    <property type="component" value="Chromosome 2"/>
</dbReference>
<protein>
    <submittedName>
        <fullName evidence="2">Uncharacterized protein</fullName>
    </submittedName>
</protein>
<proteinExistence type="predicted"/>
<feature type="compositionally biased region" description="Basic and acidic residues" evidence="1">
    <location>
        <begin position="57"/>
        <end position="69"/>
    </location>
</feature>
<feature type="region of interest" description="Disordered" evidence="1">
    <location>
        <begin position="27"/>
        <end position="108"/>
    </location>
</feature>